<dbReference type="AlphaFoldDB" id="A0A2U1ZW72"/>
<evidence type="ECO:0000313" key="1">
    <source>
        <dbReference type="EMBL" id="PWD51190.1"/>
    </source>
</evidence>
<dbReference type="EMBL" id="PYHR01000002">
    <property type="protein sequence ID" value="PWD51190.1"/>
    <property type="molecule type" value="Genomic_DNA"/>
</dbReference>
<organism evidence="1 2">
    <name type="scientific">Serinibacter arcticus</name>
    <dbReference type="NCBI Taxonomy" id="1655435"/>
    <lineage>
        <taxon>Bacteria</taxon>
        <taxon>Bacillati</taxon>
        <taxon>Actinomycetota</taxon>
        <taxon>Actinomycetes</taxon>
        <taxon>Micrococcales</taxon>
        <taxon>Beutenbergiaceae</taxon>
        <taxon>Serinibacter</taxon>
    </lineage>
</organism>
<proteinExistence type="predicted"/>
<dbReference type="OrthoDB" id="275232at2"/>
<comment type="caution">
    <text evidence="1">The sequence shown here is derived from an EMBL/GenBank/DDBJ whole genome shotgun (WGS) entry which is preliminary data.</text>
</comment>
<dbReference type="RefSeq" id="WP_109229571.1">
    <property type="nucleotide sequence ID" value="NZ_PYHR01000002.1"/>
</dbReference>
<reference evidence="1 2" key="1">
    <citation type="submission" date="2018-03" db="EMBL/GenBank/DDBJ databases">
        <title>Genome assembly of novel Miniimonas species PCH200.</title>
        <authorList>
            <person name="Thakur V."/>
            <person name="Kumar V."/>
            <person name="Singh D."/>
        </authorList>
    </citation>
    <scope>NUCLEOTIDE SEQUENCE [LARGE SCALE GENOMIC DNA]</scope>
    <source>
        <strain evidence="1 2">PCH200</strain>
    </source>
</reference>
<accession>A0A2U1ZW72</accession>
<keyword evidence="2" id="KW-1185">Reference proteome</keyword>
<dbReference type="Proteomes" id="UP000245166">
    <property type="component" value="Unassembled WGS sequence"/>
</dbReference>
<name>A0A2U1ZW72_9MICO</name>
<sequence>MNRVPLRAEGLSDDTVDGLSRKHKRRVLTYLRAGRLVVASRMTVPDRYDGGAPPIGVSFRTDGAWVWSEETIAYLERHDHRVPHDLEQRARQWSGAPLQVSDDSVAEAAELLRSPGSA</sequence>
<protein>
    <submittedName>
        <fullName evidence="1">Uncharacterized protein</fullName>
    </submittedName>
</protein>
<evidence type="ECO:0000313" key="2">
    <source>
        <dbReference type="Proteomes" id="UP000245166"/>
    </source>
</evidence>
<gene>
    <name evidence="1" type="ORF">C8046_11565</name>
</gene>